<accession>A0A017T021</accession>
<comment type="caution">
    <text evidence="2">The sequence shown here is derived from an EMBL/GenBank/DDBJ whole genome shotgun (WGS) entry which is preliminary data.</text>
</comment>
<sequence>MDEGGAPYDALVIGAGFGGLGAALGLAERGARVLLCEALRYPGGCASTFERGGRRFESGATLFSGLGEGQVFTTWLGRHGLSVEVDWLDPVVEVRAPGLTLPVDRDRERFLAALCALPGAPAERLQAFFARQKRVADTLWQLFDDPALLPPLGAGALLRHLARAPRYAELLPLMGRSLGAVIARAGLAECAPLAVYLDGLCQITVQCSAAEAEAPFAMATMDYYWRGTGHVRGGVGALAWAMVEAVRRAGGEVRLPSRVKALRREERGMWRAETRSGVIRARQVIANLLPHDLRTLLGEPRGALPRVDALAEAVDGGWGAAMLYLVVRPPQGAPPGPKHLELVADSNAPFMEGNHVFVSISGEADEGRGPPGCRTITASTHVPLTRLRAMSAGEQATYIAGIQARMRATFDTRAPEWAEGVMEVMTASPRTFQRFTGRAAGAVGGVPRRAGLGHYLGAWPRPVMDGLWMVGDSVFPGQSTLATAVGGQRTAAQVVRALGALGVLGVAPV</sequence>
<keyword evidence="3" id="KW-1185">Reference proteome</keyword>
<feature type="domain" description="Amine oxidase" evidence="1">
    <location>
        <begin position="18"/>
        <end position="316"/>
    </location>
</feature>
<evidence type="ECO:0000313" key="3">
    <source>
        <dbReference type="Proteomes" id="UP000019678"/>
    </source>
</evidence>
<dbReference type="Gene3D" id="3.50.50.60">
    <property type="entry name" value="FAD/NAD(P)-binding domain"/>
    <property type="match status" value="2"/>
</dbReference>
<dbReference type="InterPro" id="IPR045892">
    <property type="entry name" value="CrtISO-like"/>
</dbReference>
<dbReference type="EMBL" id="ASRX01000059">
    <property type="protein sequence ID" value="EYF02569.1"/>
    <property type="molecule type" value="Genomic_DNA"/>
</dbReference>
<evidence type="ECO:0000313" key="2">
    <source>
        <dbReference type="EMBL" id="EYF02569.1"/>
    </source>
</evidence>
<dbReference type="SUPFAM" id="SSF51905">
    <property type="entry name" value="FAD/NAD(P)-binding domain"/>
    <property type="match status" value="1"/>
</dbReference>
<dbReference type="OrthoDB" id="9794630at2"/>
<evidence type="ECO:0000259" key="1">
    <source>
        <dbReference type="Pfam" id="PF01593"/>
    </source>
</evidence>
<dbReference type="PANTHER" id="PTHR46313:SF3">
    <property type="entry name" value="PROLYCOPENE ISOMERASE, CHLOROPLASTIC"/>
    <property type="match status" value="1"/>
</dbReference>
<proteinExistence type="predicted"/>
<dbReference type="PRINTS" id="PR00411">
    <property type="entry name" value="PNDRDTASEI"/>
</dbReference>
<protein>
    <recommendedName>
        <fullName evidence="1">Amine oxidase domain-containing protein</fullName>
    </recommendedName>
</protein>
<dbReference type="PANTHER" id="PTHR46313">
    <property type="match status" value="1"/>
</dbReference>
<gene>
    <name evidence="2" type="ORF">CAP_6776</name>
</gene>
<dbReference type="InterPro" id="IPR036188">
    <property type="entry name" value="FAD/NAD-bd_sf"/>
</dbReference>
<name>A0A017T021_9BACT</name>
<dbReference type="STRING" id="1192034.CAP_6776"/>
<dbReference type="Proteomes" id="UP000019678">
    <property type="component" value="Unassembled WGS sequence"/>
</dbReference>
<organism evidence="2 3">
    <name type="scientific">Chondromyces apiculatus DSM 436</name>
    <dbReference type="NCBI Taxonomy" id="1192034"/>
    <lineage>
        <taxon>Bacteria</taxon>
        <taxon>Pseudomonadati</taxon>
        <taxon>Myxococcota</taxon>
        <taxon>Polyangia</taxon>
        <taxon>Polyangiales</taxon>
        <taxon>Polyangiaceae</taxon>
        <taxon>Chondromyces</taxon>
    </lineage>
</organism>
<dbReference type="GO" id="GO:0016116">
    <property type="term" value="P:carotenoid metabolic process"/>
    <property type="evidence" value="ECO:0007669"/>
    <property type="project" value="InterPro"/>
</dbReference>
<dbReference type="InterPro" id="IPR002937">
    <property type="entry name" value="Amino_oxidase"/>
</dbReference>
<dbReference type="AlphaFoldDB" id="A0A017T021"/>
<dbReference type="Pfam" id="PF01593">
    <property type="entry name" value="Amino_oxidase"/>
    <property type="match status" value="1"/>
</dbReference>
<dbReference type="RefSeq" id="WP_044247383.1">
    <property type="nucleotide sequence ID" value="NZ_ASRX01000059.1"/>
</dbReference>
<dbReference type="eggNOG" id="COG1233">
    <property type="taxonomic scope" value="Bacteria"/>
</dbReference>
<dbReference type="GO" id="GO:0016491">
    <property type="term" value="F:oxidoreductase activity"/>
    <property type="evidence" value="ECO:0007669"/>
    <property type="project" value="InterPro"/>
</dbReference>
<reference evidence="2 3" key="1">
    <citation type="submission" date="2013-05" db="EMBL/GenBank/DDBJ databases">
        <title>Genome assembly of Chondromyces apiculatus DSM 436.</title>
        <authorList>
            <person name="Sharma G."/>
            <person name="Khatri I."/>
            <person name="Kaur C."/>
            <person name="Mayilraj S."/>
            <person name="Subramanian S."/>
        </authorList>
    </citation>
    <scope>NUCLEOTIDE SEQUENCE [LARGE SCALE GENOMIC DNA]</scope>
    <source>
        <strain evidence="2 3">DSM 436</strain>
    </source>
</reference>